<dbReference type="PANTHER" id="PTHR31170:SF25">
    <property type="entry name" value="BNAA09G04570D PROTEIN"/>
    <property type="match status" value="1"/>
</dbReference>
<comment type="caution">
    <text evidence="3">The sequence shown here is derived from an EMBL/GenBank/DDBJ whole genome shotgun (WGS) entry which is preliminary data.</text>
</comment>
<evidence type="ECO:0000256" key="2">
    <source>
        <dbReference type="SAM" id="Phobius"/>
    </source>
</evidence>
<protein>
    <submittedName>
        <fullName evidence="3">Uncharacterized protein</fullName>
    </submittedName>
</protein>
<feature type="compositionally biased region" description="Basic and acidic residues" evidence="1">
    <location>
        <begin position="60"/>
        <end position="73"/>
    </location>
</feature>
<dbReference type="EMBL" id="JAINDJ010000007">
    <property type="protein sequence ID" value="KAG9441112.1"/>
    <property type="molecule type" value="Genomic_DNA"/>
</dbReference>
<gene>
    <name evidence="3" type="ORF">H6P81_016966</name>
</gene>
<evidence type="ECO:0000256" key="1">
    <source>
        <dbReference type="SAM" id="MobiDB-lite"/>
    </source>
</evidence>
<dbReference type="InterPro" id="IPR004158">
    <property type="entry name" value="DUF247_pln"/>
</dbReference>
<sequence length="540" mass="62637">MVDFLAISVNLIYISICINQRESQCEDACEGLIHGSQKHFNGRTVKMSESSSSSSEDDGSPPREELTPPSDEKENIEENGFSEALDTRAEEIEDFDEPLLNDFKSGFRPLFVRNSTTTIYAVPQRIYMLKPKLYEDRYQYFGIVMNFDKFYPKSRLNNLHMLAHMQSILSRNRNNTFEGYLSAMNAMRVRIRQCYLVKIRINFKSLIALVLSCCHILDVLLLFFEGRLLPHVDQGCSTAIHELCMDMLLVQSQVPFFALQKIYGMLDLDQSVYPSLTNLCLHFFKEFFAFNEEVDPMPSNEIHHLLHLVHYHLLPSNNSHTQGSKRLFFSKMNCWRRRRQRKLPTFVSSSKRPHMISPIPAARRLQDAGVKFRKKKTNGFANITFHKGILEIPHLLVDNYTEILLRNLIAWEQCHPNVGVYFTSYGIFMDFIINAPEDVEILNRHGILEQTLGTEEEVASIFNGLSTNIFYIEDKDDFLPSVCNELNRYCQDKFNLWKAKLVNDYFHNPWAIISVIAAIFLLILTSVQTFFSAYAYYQPP</sequence>
<evidence type="ECO:0000313" key="4">
    <source>
        <dbReference type="Proteomes" id="UP000825729"/>
    </source>
</evidence>
<dbReference type="AlphaFoldDB" id="A0AAV7DX23"/>
<dbReference type="Proteomes" id="UP000825729">
    <property type="component" value="Unassembled WGS sequence"/>
</dbReference>
<evidence type="ECO:0000313" key="3">
    <source>
        <dbReference type="EMBL" id="KAG9441112.1"/>
    </source>
</evidence>
<dbReference type="PANTHER" id="PTHR31170">
    <property type="entry name" value="BNAC04G53230D PROTEIN"/>
    <property type="match status" value="1"/>
</dbReference>
<feature type="transmembrane region" description="Helical" evidence="2">
    <location>
        <begin position="510"/>
        <end position="537"/>
    </location>
</feature>
<organism evidence="3 4">
    <name type="scientific">Aristolochia fimbriata</name>
    <name type="common">White veined hardy Dutchman's pipe vine</name>
    <dbReference type="NCBI Taxonomy" id="158543"/>
    <lineage>
        <taxon>Eukaryota</taxon>
        <taxon>Viridiplantae</taxon>
        <taxon>Streptophyta</taxon>
        <taxon>Embryophyta</taxon>
        <taxon>Tracheophyta</taxon>
        <taxon>Spermatophyta</taxon>
        <taxon>Magnoliopsida</taxon>
        <taxon>Magnoliidae</taxon>
        <taxon>Piperales</taxon>
        <taxon>Aristolochiaceae</taxon>
        <taxon>Aristolochia</taxon>
    </lineage>
</organism>
<keyword evidence="2" id="KW-0812">Transmembrane</keyword>
<keyword evidence="4" id="KW-1185">Reference proteome</keyword>
<proteinExistence type="predicted"/>
<reference evidence="3 4" key="1">
    <citation type="submission" date="2021-07" db="EMBL/GenBank/DDBJ databases">
        <title>The Aristolochia fimbriata genome: insights into angiosperm evolution, floral development and chemical biosynthesis.</title>
        <authorList>
            <person name="Jiao Y."/>
        </authorList>
    </citation>
    <scope>NUCLEOTIDE SEQUENCE [LARGE SCALE GENOMIC DNA]</scope>
    <source>
        <strain evidence="3">IBCAS-2021</strain>
        <tissue evidence="3">Leaf</tissue>
    </source>
</reference>
<keyword evidence="2" id="KW-1133">Transmembrane helix</keyword>
<feature type="region of interest" description="Disordered" evidence="1">
    <location>
        <begin position="43"/>
        <end position="79"/>
    </location>
</feature>
<accession>A0AAV7DX23</accession>
<name>A0AAV7DX23_ARIFI</name>
<dbReference type="Pfam" id="PF03140">
    <property type="entry name" value="DUF247"/>
    <property type="match status" value="1"/>
</dbReference>
<keyword evidence="2" id="KW-0472">Membrane</keyword>